<reference evidence="3" key="1">
    <citation type="submission" date="2018-11" db="EMBL/GenBank/DDBJ databases">
        <authorList>
            <person name="Grassa J C."/>
        </authorList>
    </citation>
    <scope>NUCLEOTIDE SEQUENCE [LARGE SCALE GENOMIC DNA]</scope>
</reference>
<evidence type="ECO:0000313" key="3">
    <source>
        <dbReference type="EnsemblPlants" id="cds.evm.model.09.679"/>
    </source>
</evidence>
<reference evidence="3" key="2">
    <citation type="submission" date="2021-03" db="UniProtKB">
        <authorList>
            <consortium name="EnsemblPlants"/>
        </authorList>
    </citation>
    <scope>IDENTIFICATION</scope>
</reference>
<sequence>MASSSHTLPPPSTFTDEGSLIHNFDHISLNSNESRNTLCLVFKILSNKSLKPAWIEKAMHEAWTLRFRIEISDYLPGLFLVSFQCEGDRRRVLQDQPWRFDKSLFIFTNPEGIHTLLPDHLRFVPFWIQANNIPFGWKSLQLAHFISCELGELIETYPLSLLESFGPSLCLRILLHTTKPLRRAMNIHFRSSPRPKWISFQYEGLQNFCYFCGLMDHTYNKCGKYLLRCDNLPFPPELGYKDILRAPSRNSFKNNPFDLSNSVPIEEYYPPASNTDQTLQYVVDQFLNIERPVSFPARCSENLPTQPVSSAQTAVPNHHNLISTPIPIMVTSVITHADKGKGIALGTTTTPTVIHPPTLEVYPSMNHGLWVPNVLLLVNQLKLRWALLCNPADTHESPLLECPGFRESPCIP</sequence>
<name>A0A803QH09_CANSA</name>
<accession>A0A803QH09</accession>
<evidence type="ECO:0008006" key="5">
    <source>
        <dbReference type="Google" id="ProtNLM"/>
    </source>
</evidence>
<dbReference type="Pfam" id="PF14392">
    <property type="entry name" value="zf-CCHC_4"/>
    <property type="match status" value="1"/>
</dbReference>
<dbReference type="EMBL" id="UZAU01000730">
    <property type="status" value="NOT_ANNOTATED_CDS"/>
    <property type="molecule type" value="Genomic_DNA"/>
</dbReference>
<keyword evidence="4" id="KW-1185">Reference proteome</keyword>
<dbReference type="Proteomes" id="UP000596661">
    <property type="component" value="Chromosome 9"/>
</dbReference>
<proteinExistence type="predicted"/>
<feature type="domain" description="Zinc knuckle CX2CX4HX4C" evidence="2">
    <location>
        <begin position="177"/>
        <end position="223"/>
    </location>
</feature>
<dbReference type="PANTHER" id="PTHR31286:SF167">
    <property type="entry name" value="OS09G0268800 PROTEIN"/>
    <property type="match status" value="1"/>
</dbReference>
<dbReference type="OMA" id="NPADTHE"/>
<dbReference type="InterPro" id="IPR040256">
    <property type="entry name" value="At4g02000-like"/>
</dbReference>
<organism evidence="3 4">
    <name type="scientific">Cannabis sativa</name>
    <name type="common">Hemp</name>
    <name type="synonym">Marijuana</name>
    <dbReference type="NCBI Taxonomy" id="3483"/>
    <lineage>
        <taxon>Eukaryota</taxon>
        <taxon>Viridiplantae</taxon>
        <taxon>Streptophyta</taxon>
        <taxon>Embryophyta</taxon>
        <taxon>Tracheophyta</taxon>
        <taxon>Spermatophyta</taxon>
        <taxon>Magnoliopsida</taxon>
        <taxon>eudicotyledons</taxon>
        <taxon>Gunneridae</taxon>
        <taxon>Pentapetalae</taxon>
        <taxon>rosids</taxon>
        <taxon>fabids</taxon>
        <taxon>Rosales</taxon>
        <taxon>Cannabaceae</taxon>
        <taxon>Cannabis</taxon>
    </lineage>
</organism>
<dbReference type="EnsemblPlants" id="evm.model.09.679">
    <property type="protein sequence ID" value="cds.evm.model.09.679"/>
    <property type="gene ID" value="evm.TU.09.679"/>
</dbReference>
<protein>
    <recommendedName>
        <fullName evidence="5">DUF4283 domain-containing protein</fullName>
    </recommendedName>
</protein>
<dbReference type="InterPro" id="IPR025558">
    <property type="entry name" value="DUF4283"/>
</dbReference>
<evidence type="ECO:0000259" key="1">
    <source>
        <dbReference type="Pfam" id="PF14111"/>
    </source>
</evidence>
<feature type="domain" description="DUF4283" evidence="1">
    <location>
        <begin position="33"/>
        <end position="107"/>
    </location>
</feature>
<dbReference type="PANTHER" id="PTHR31286">
    <property type="entry name" value="GLYCINE-RICH CELL WALL STRUCTURAL PROTEIN 1.8-LIKE"/>
    <property type="match status" value="1"/>
</dbReference>
<dbReference type="AlphaFoldDB" id="A0A803QH09"/>
<evidence type="ECO:0000313" key="4">
    <source>
        <dbReference type="Proteomes" id="UP000596661"/>
    </source>
</evidence>
<dbReference type="Gramene" id="evm.model.09.679">
    <property type="protein sequence ID" value="cds.evm.model.09.679"/>
    <property type="gene ID" value="evm.TU.09.679"/>
</dbReference>
<evidence type="ECO:0000259" key="2">
    <source>
        <dbReference type="Pfam" id="PF14392"/>
    </source>
</evidence>
<dbReference type="InterPro" id="IPR025836">
    <property type="entry name" value="Zn_knuckle_CX2CX4HX4C"/>
</dbReference>
<dbReference type="Pfam" id="PF14111">
    <property type="entry name" value="DUF4283"/>
    <property type="match status" value="1"/>
</dbReference>